<dbReference type="RefSeq" id="WP_151701440.1">
    <property type="nucleotide sequence ID" value="NZ_CP031223.1"/>
</dbReference>
<feature type="region of interest" description="Reductase" evidence="15">
    <location>
        <begin position="149"/>
        <end position="394"/>
    </location>
</feature>
<dbReference type="GO" id="GO:0046872">
    <property type="term" value="F:metal ion binding"/>
    <property type="evidence" value="ECO:0007669"/>
    <property type="project" value="UniProtKB-KW"/>
</dbReference>
<evidence type="ECO:0000256" key="4">
    <source>
        <dbReference type="ARBA" id="ARBA00022617"/>
    </source>
</evidence>
<feature type="site" description="Involved in heme-bound ligand stabilization and O-O bond activation" evidence="15">
    <location>
        <position position="29"/>
    </location>
</feature>
<keyword evidence="4 15" id="KW-0349">Heme</keyword>
<evidence type="ECO:0000256" key="6">
    <source>
        <dbReference type="ARBA" id="ARBA00022630"/>
    </source>
</evidence>
<evidence type="ECO:0000256" key="13">
    <source>
        <dbReference type="ARBA" id="ARBA00048649"/>
    </source>
</evidence>
<evidence type="ECO:0000256" key="5">
    <source>
        <dbReference type="ARBA" id="ARBA00022621"/>
    </source>
</evidence>
<dbReference type="SUPFAM" id="SSF52343">
    <property type="entry name" value="Ferredoxin reductase-like, C-terminal NADP-linked domain"/>
    <property type="match status" value="1"/>
</dbReference>
<name>A0A5J6SW34_9BACI</name>
<keyword evidence="15" id="KW-0216">Detoxification</keyword>
<comment type="catalytic activity">
    <reaction evidence="14 15">
        <text>2 nitric oxide + NADPH + 2 O2 = 2 nitrate + NADP(+) + H(+)</text>
        <dbReference type="Rhea" id="RHEA:19465"/>
        <dbReference type="ChEBI" id="CHEBI:15378"/>
        <dbReference type="ChEBI" id="CHEBI:15379"/>
        <dbReference type="ChEBI" id="CHEBI:16480"/>
        <dbReference type="ChEBI" id="CHEBI:17632"/>
        <dbReference type="ChEBI" id="CHEBI:57783"/>
        <dbReference type="ChEBI" id="CHEBI:58349"/>
        <dbReference type="EC" id="1.14.12.17"/>
    </reaction>
</comment>
<evidence type="ECO:0000256" key="3">
    <source>
        <dbReference type="ARBA" id="ARBA00022448"/>
    </source>
</evidence>
<evidence type="ECO:0000256" key="9">
    <source>
        <dbReference type="ARBA" id="ARBA00022857"/>
    </source>
</evidence>
<dbReference type="CDD" id="cd06184">
    <property type="entry name" value="flavohem_like_fad_nad_binding"/>
    <property type="match status" value="1"/>
</dbReference>
<feature type="binding site" evidence="15">
    <location>
        <begin position="382"/>
        <end position="385"/>
    </location>
    <ligand>
        <name>FAD</name>
        <dbReference type="ChEBI" id="CHEBI:57692"/>
    </ligand>
</feature>
<evidence type="ECO:0000256" key="14">
    <source>
        <dbReference type="ARBA" id="ARBA00049433"/>
    </source>
</evidence>
<dbReference type="PROSITE" id="PS01033">
    <property type="entry name" value="GLOBIN"/>
    <property type="match status" value="1"/>
</dbReference>
<dbReference type="Gene3D" id="2.40.30.10">
    <property type="entry name" value="Translation factors"/>
    <property type="match status" value="1"/>
</dbReference>
<dbReference type="GO" id="GO:0046210">
    <property type="term" value="P:nitric oxide catabolic process"/>
    <property type="evidence" value="ECO:0007669"/>
    <property type="project" value="TreeGrafter"/>
</dbReference>
<dbReference type="NCBIfam" id="NF009805">
    <property type="entry name" value="PRK13289.1"/>
    <property type="match status" value="1"/>
</dbReference>
<comment type="similarity">
    <text evidence="1 15">In the C-terminal section; belongs to the flavoprotein pyridine nucleotide cytochrome reductase family.</text>
</comment>
<feature type="binding site" description="proximal binding residue" evidence="15">
    <location>
        <position position="85"/>
    </location>
    <ligand>
        <name>heme b</name>
        <dbReference type="ChEBI" id="CHEBI:60344"/>
    </ligand>
    <ligandPart>
        <name>Fe</name>
        <dbReference type="ChEBI" id="CHEBI:18248"/>
    </ligandPart>
</feature>
<evidence type="ECO:0000256" key="1">
    <source>
        <dbReference type="ARBA" id="ARBA00006401"/>
    </source>
</evidence>
<comment type="domain">
    <text evidence="15">Consists of two distinct domains; an N-terminal heme-containing oxygen-binding domain and a C-terminal reductase domain with binding sites for FAD and NAD(P)H.</text>
</comment>
<dbReference type="SUPFAM" id="SSF46458">
    <property type="entry name" value="Globin-like"/>
    <property type="match status" value="1"/>
</dbReference>
<evidence type="ECO:0000256" key="15">
    <source>
        <dbReference type="HAMAP-Rule" id="MF_01252"/>
    </source>
</evidence>
<dbReference type="InterPro" id="IPR039261">
    <property type="entry name" value="FNR_nucleotide-bd"/>
</dbReference>
<dbReference type="InterPro" id="IPR001433">
    <property type="entry name" value="OxRdtase_FAD/NAD-bd"/>
</dbReference>
<dbReference type="InterPro" id="IPR009050">
    <property type="entry name" value="Globin-like_sf"/>
</dbReference>
<dbReference type="EC" id="1.14.12.17" evidence="15"/>
<sequence length="394" mass="43831">MLSQQTIDIVKSTAPILETRGTEITTVFYKDLFAAHPELLNIFNHANQAKGRQQTALANTVYAAAVHIDNLAAIIPAVKQIGQKHVSLGIKPEHYPIVGEHLLGAIKEVLGDAATDDIINAWAEAYGVIANAFIGIEEEMYVSAESKEGGWRFFKDFTVVDKVKESDNITSFYLIPVDGEILPTYEPGQFITIRVSIPGEKYLFNRQYSLSKAADSETFRISVKKEDENNPEGKVSVHLHNNVNIGDTVELTAPAGEFVLDQEKTNPATFLSGGVGITPMISMFETIAKNQPSRPVSFIYSAHNENLHPFDKDIRTLIETMDDAKYVALYSESEDFISKDVLKEYARIDGDVYVCGPVGFMEVMINHLLELGYSTEQIHYEFFGPALQLELMEV</sequence>
<evidence type="ECO:0000256" key="7">
    <source>
        <dbReference type="ARBA" id="ARBA00022723"/>
    </source>
</evidence>
<dbReference type="KEGG" id="psyo:PB01_18165"/>
<feature type="binding site" evidence="15">
    <location>
        <begin position="206"/>
        <end position="209"/>
    </location>
    <ligand>
        <name>FAD</name>
        <dbReference type="ChEBI" id="CHEBI:57692"/>
    </ligand>
</feature>
<protein>
    <recommendedName>
        <fullName evidence="15">Flavohemoprotein</fullName>
    </recommendedName>
    <alternativeName>
        <fullName evidence="15">Flavohemoglobin</fullName>
    </alternativeName>
    <alternativeName>
        <fullName evidence="15">Hemoglobin-like protein</fullName>
    </alternativeName>
    <alternativeName>
        <fullName evidence="15">Nitric oxide dioxygenase</fullName>
        <shortName evidence="15">NO oxygenase</shortName>
        <shortName evidence="15">NOD</shortName>
        <ecNumber evidence="15">1.14.12.17</ecNumber>
    </alternativeName>
</protein>
<feature type="active site" description="Charge relay system" evidence="15">
    <location>
        <position position="137"/>
    </location>
</feature>
<comment type="caution">
    <text evidence="15">Lacks conserved residue(s) required for the propagation of feature annotation.</text>
</comment>
<keyword evidence="8 15" id="KW-0274">FAD</keyword>
<dbReference type="GO" id="GO:0071500">
    <property type="term" value="P:cellular response to nitrosative stress"/>
    <property type="evidence" value="ECO:0007669"/>
    <property type="project" value="TreeGrafter"/>
</dbReference>
<dbReference type="GO" id="GO:0005344">
    <property type="term" value="F:oxygen carrier activity"/>
    <property type="evidence" value="ECO:0007669"/>
    <property type="project" value="UniProtKB-UniRule"/>
</dbReference>
<gene>
    <name evidence="15" type="primary">hmp</name>
    <name evidence="18" type="ORF">PB01_18165</name>
</gene>
<keyword evidence="6 15" id="KW-0285">Flavoprotein</keyword>
<comment type="catalytic activity">
    <reaction evidence="13 15">
        <text>2 nitric oxide + NADH + 2 O2 = 2 nitrate + NAD(+) + H(+)</text>
        <dbReference type="Rhea" id="RHEA:19469"/>
        <dbReference type="ChEBI" id="CHEBI:15378"/>
        <dbReference type="ChEBI" id="CHEBI:15379"/>
        <dbReference type="ChEBI" id="CHEBI:16480"/>
        <dbReference type="ChEBI" id="CHEBI:17632"/>
        <dbReference type="ChEBI" id="CHEBI:57540"/>
        <dbReference type="ChEBI" id="CHEBI:57945"/>
        <dbReference type="EC" id="1.14.12.17"/>
    </reaction>
</comment>
<keyword evidence="12 15" id="KW-0520">NAD</keyword>
<accession>A0A5J6SW34</accession>
<feature type="domain" description="Globin" evidence="16">
    <location>
        <begin position="1"/>
        <end position="138"/>
    </location>
</feature>
<dbReference type="EMBL" id="CP031223">
    <property type="protein sequence ID" value="QFG00558.1"/>
    <property type="molecule type" value="Genomic_DNA"/>
</dbReference>
<organism evidence="18 19">
    <name type="scientific">Psychrobacillus glaciei</name>
    <dbReference type="NCBI Taxonomy" id="2283160"/>
    <lineage>
        <taxon>Bacteria</taxon>
        <taxon>Bacillati</taxon>
        <taxon>Bacillota</taxon>
        <taxon>Bacilli</taxon>
        <taxon>Bacillales</taxon>
        <taxon>Bacillaceae</taxon>
        <taxon>Psychrobacillus</taxon>
    </lineage>
</organism>
<dbReference type="CDD" id="cd14777">
    <property type="entry name" value="Yhb1-globin-like"/>
    <property type="match status" value="1"/>
</dbReference>
<dbReference type="Proteomes" id="UP000325517">
    <property type="component" value="Chromosome"/>
</dbReference>
<comment type="similarity">
    <text evidence="2 15">Belongs to the globin family. Two-domain flavohemoproteins subfamily.</text>
</comment>
<dbReference type="Gene3D" id="1.10.490.10">
    <property type="entry name" value="Globins"/>
    <property type="match status" value="1"/>
</dbReference>
<reference evidence="18 19" key="1">
    <citation type="submission" date="2018-07" db="EMBL/GenBank/DDBJ databases">
        <title>Complete genome sequence of Psychrobacillus sp. PB01, isolated from iceberg, and comparative genome analysis of Psychrobacillus strains.</title>
        <authorList>
            <person name="Lee P.C."/>
        </authorList>
    </citation>
    <scope>NUCLEOTIDE SEQUENCE [LARGE SCALE GENOMIC DNA]</scope>
    <source>
        <strain evidence="18 19">PB01</strain>
    </source>
</reference>
<dbReference type="GO" id="GO:0071949">
    <property type="term" value="F:FAD binding"/>
    <property type="evidence" value="ECO:0007669"/>
    <property type="project" value="InterPro"/>
</dbReference>
<proteinExistence type="inferred from homology"/>
<evidence type="ECO:0000256" key="8">
    <source>
        <dbReference type="ARBA" id="ARBA00022827"/>
    </source>
</evidence>
<dbReference type="FunFam" id="2.40.30.10:FF:000034">
    <property type="entry name" value="Flavohemoprotein"/>
    <property type="match status" value="1"/>
</dbReference>
<dbReference type="FunFam" id="1.10.490.10:FF:000003">
    <property type="entry name" value="Flavohemoprotein"/>
    <property type="match status" value="1"/>
</dbReference>
<keyword evidence="19" id="KW-1185">Reference proteome</keyword>
<evidence type="ECO:0000313" key="19">
    <source>
        <dbReference type="Proteomes" id="UP000325517"/>
    </source>
</evidence>
<feature type="binding site" evidence="15">
    <location>
        <begin position="274"/>
        <end position="279"/>
    </location>
    <ligand>
        <name>NADP(+)</name>
        <dbReference type="ChEBI" id="CHEBI:58349"/>
    </ligand>
</feature>
<dbReference type="PRINTS" id="PR00410">
    <property type="entry name" value="PHEHYDRXLASE"/>
</dbReference>
<dbReference type="InterPro" id="IPR017927">
    <property type="entry name" value="FAD-bd_FR_type"/>
</dbReference>
<dbReference type="InterPro" id="IPR008333">
    <property type="entry name" value="Cbr1-like_FAD-bd_dom"/>
</dbReference>
<dbReference type="Pfam" id="PF00970">
    <property type="entry name" value="FAD_binding_6"/>
    <property type="match status" value="1"/>
</dbReference>
<dbReference type="GO" id="GO:0019825">
    <property type="term" value="F:oxygen binding"/>
    <property type="evidence" value="ECO:0007669"/>
    <property type="project" value="InterPro"/>
</dbReference>
<dbReference type="PANTHER" id="PTHR43396">
    <property type="entry name" value="FLAVOHEMOPROTEIN"/>
    <property type="match status" value="1"/>
</dbReference>
<comment type="cofactor">
    <cofactor evidence="15">
        <name>heme b</name>
        <dbReference type="ChEBI" id="CHEBI:60344"/>
    </cofactor>
    <text evidence="15">Binds 1 heme b (iron(II)-protoporphyrin IX) group per subunit.</text>
</comment>
<dbReference type="GO" id="GO:0008941">
    <property type="term" value="F:nitric oxide dioxygenase NAD(P)H activity"/>
    <property type="evidence" value="ECO:0007669"/>
    <property type="project" value="UniProtKB-UniRule"/>
</dbReference>
<keyword evidence="3 15" id="KW-0813">Transport</keyword>
<keyword evidence="10 15" id="KW-0560">Oxidoreductase</keyword>
<dbReference type="PANTHER" id="PTHR43396:SF3">
    <property type="entry name" value="FLAVOHEMOPROTEIN"/>
    <property type="match status" value="1"/>
</dbReference>
<dbReference type="AlphaFoldDB" id="A0A5J6SW34"/>
<dbReference type="InterPro" id="IPR023950">
    <property type="entry name" value="Hmp"/>
</dbReference>
<feature type="site" description="Influences the redox potential of the prosthetic heme and FAD groups" evidence="15">
    <location>
        <position position="84"/>
    </location>
</feature>
<evidence type="ECO:0000313" key="18">
    <source>
        <dbReference type="EMBL" id="QFG00558.1"/>
    </source>
</evidence>
<feature type="domain" description="FAD-binding FR-type" evidence="17">
    <location>
        <begin position="152"/>
        <end position="261"/>
    </location>
</feature>
<dbReference type="HAMAP" id="MF_01252">
    <property type="entry name" value="Hmp"/>
    <property type="match status" value="1"/>
</dbReference>
<evidence type="ECO:0000259" key="17">
    <source>
        <dbReference type="PROSITE" id="PS51384"/>
    </source>
</evidence>
<feature type="site" description="Influences the redox potential of the prosthetic heme and FAD groups" evidence="15">
    <location>
        <position position="381"/>
    </location>
</feature>
<dbReference type="Gene3D" id="3.40.50.80">
    <property type="entry name" value="Nucleotide-binding domain of ferredoxin-NADP reductase (FNR) module"/>
    <property type="match status" value="1"/>
</dbReference>
<evidence type="ECO:0000256" key="11">
    <source>
        <dbReference type="ARBA" id="ARBA00023004"/>
    </source>
</evidence>
<dbReference type="InterPro" id="IPR000971">
    <property type="entry name" value="Globin"/>
</dbReference>
<dbReference type="InterPro" id="IPR017938">
    <property type="entry name" value="Riboflavin_synthase-like_b-brl"/>
</dbReference>
<dbReference type="GO" id="GO:0009636">
    <property type="term" value="P:response to toxic substance"/>
    <property type="evidence" value="ECO:0007669"/>
    <property type="project" value="UniProtKB-KW"/>
</dbReference>
<dbReference type="PROSITE" id="PS51384">
    <property type="entry name" value="FAD_FR"/>
    <property type="match status" value="1"/>
</dbReference>
<keyword evidence="7 15" id="KW-0479">Metal-binding</keyword>
<dbReference type="InterPro" id="IPR012292">
    <property type="entry name" value="Globin/Proto"/>
</dbReference>
<dbReference type="SUPFAM" id="SSF63380">
    <property type="entry name" value="Riboflavin synthase domain-like"/>
    <property type="match status" value="1"/>
</dbReference>
<evidence type="ECO:0000256" key="12">
    <source>
        <dbReference type="ARBA" id="ARBA00023027"/>
    </source>
</evidence>
<dbReference type="OrthoDB" id="9801223at2"/>
<evidence type="ECO:0000259" key="16">
    <source>
        <dbReference type="PROSITE" id="PS01033"/>
    </source>
</evidence>
<keyword evidence="5 15" id="KW-0561">Oxygen transport</keyword>
<comment type="function">
    <text evidence="15">Is involved in NO detoxification in an aerobic process, termed nitric oxide dioxygenase (NOD) reaction that utilizes O(2) and NAD(P)H to convert NO to nitrate, which protects the bacterium from various noxious nitrogen compounds. Therefore, plays a central role in the inducible response to nitrosative stress.</text>
</comment>
<evidence type="ECO:0000256" key="2">
    <source>
        <dbReference type="ARBA" id="ARBA00008414"/>
    </source>
</evidence>
<dbReference type="Pfam" id="PF00175">
    <property type="entry name" value="NAD_binding_1"/>
    <property type="match status" value="1"/>
</dbReference>
<keyword evidence="11 15" id="KW-0408">Iron</keyword>
<evidence type="ECO:0000256" key="10">
    <source>
        <dbReference type="ARBA" id="ARBA00023002"/>
    </source>
</evidence>
<dbReference type="GO" id="GO:0020037">
    <property type="term" value="F:heme binding"/>
    <property type="evidence" value="ECO:0007669"/>
    <property type="project" value="InterPro"/>
</dbReference>
<comment type="cofactor">
    <cofactor evidence="15">
        <name>FAD</name>
        <dbReference type="ChEBI" id="CHEBI:57692"/>
    </cofactor>
    <text evidence="15">Binds 1 FAD per subunit.</text>
</comment>
<dbReference type="Pfam" id="PF00042">
    <property type="entry name" value="Globin"/>
    <property type="match status" value="1"/>
</dbReference>
<keyword evidence="9 15" id="KW-0521">NADP</keyword>
<feature type="active site" description="Charge relay system" evidence="15">
    <location>
        <position position="95"/>
    </location>
</feature>